<dbReference type="STRING" id="632955.GCA_000829675_03196"/>
<sequence>MSIEHKVVWNEGTLIAPQHFQQTERYYDSLVNHYYAVSHAYGWGIQELVFDLSALKLGAISIDRVIGFFKDGSFFNGTLENAPNLTLNVPPNTEDEYIYLVWAASSSYKQNYGFIEDHGSELFRYILKNVDCEDHTDLSLPKRELLVASPNLRLSLGNALNENEAKLAIAKISSVSSTGEIFLDESFIPSTLNCHANTALKQYQSEIMGLLKQKAMALTGVLNNPNLSSAGDVRDFLMLQTINRYYAYMHSVTTTHLVHPFIFFENLLKLYGDLSTFNLDKSNFNLPVYDHDRLNTCFKKIVLMLREVLSIVLQQRAMMIPLELRDEATRVAITPDPSLLTTCRFVLAINASLPSDALRQRIPTTIKISSVEKVRDLIAYHLPGIHVHALSTAPRELPYHSGFSYFEISKDSELWDDLSQSSGMAIHLAGEFPDLVIECWAIKTY</sequence>
<dbReference type="Proteomes" id="UP000014568">
    <property type="component" value="Unassembled WGS sequence"/>
</dbReference>
<dbReference type="HOGENOM" id="CLU_031690_3_0_6"/>
<dbReference type="InterPro" id="IPR010263">
    <property type="entry name" value="T6SS_TssK"/>
</dbReference>
<dbReference type="RefSeq" id="WP_016655993.1">
    <property type="nucleotide sequence ID" value="NZ_KE340352.1"/>
</dbReference>
<dbReference type="NCBIfam" id="TIGR03353">
    <property type="entry name" value="VI_chp_4"/>
    <property type="match status" value="1"/>
</dbReference>
<gene>
    <name evidence="1" type="ORF">F945_01585</name>
</gene>
<dbReference type="eggNOG" id="COG3522">
    <property type="taxonomic scope" value="Bacteria"/>
</dbReference>
<evidence type="ECO:0000313" key="1">
    <source>
        <dbReference type="EMBL" id="EPF74372.1"/>
    </source>
</evidence>
<dbReference type="PANTHER" id="PTHR35566">
    <property type="entry name" value="BLR3599 PROTEIN"/>
    <property type="match status" value="1"/>
</dbReference>
<evidence type="ECO:0000313" key="2">
    <source>
        <dbReference type="Proteomes" id="UP000014568"/>
    </source>
</evidence>
<dbReference type="Pfam" id="PF05936">
    <property type="entry name" value="T6SS_VasE"/>
    <property type="match status" value="1"/>
</dbReference>
<protein>
    <submittedName>
        <fullName evidence="1">Type VI secretion protein</fullName>
    </submittedName>
</protein>
<dbReference type="PATRIC" id="fig|421052.3.peg.1542"/>
<dbReference type="PANTHER" id="PTHR35566:SF1">
    <property type="entry name" value="TYPE VI SECRETION SYSTEM BASEPLATE COMPONENT TSSK1"/>
    <property type="match status" value="1"/>
</dbReference>
<reference evidence="1 2" key="1">
    <citation type="submission" date="2013-06" db="EMBL/GenBank/DDBJ databases">
        <title>The Genome Sequence of Acinetobacter rudis CIP 110305.</title>
        <authorList>
            <consortium name="The Broad Institute Genome Sequencing Platform"/>
            <consortium name="The Broad Institute Genome Sequencing Center for Infectious Disease"/>
            <person name="Cerqueira G."/>
            <person name="Feldgarden M."/>
            <person name="Courvalin P."/>
            <person name="Perichon B."/>
            <person name="Grillot-Courvalin C."/>
            <person name="Clermont D."/>
            <person name="Rocha E."/>
            <person name="Yoon E.-J."/>
            <person name="Nemec A."/>
            <person name="Young S.K."/>
            <person name="Zeng Q."/>
            <person name="Gargeya S."/>
            <person name="Fitzgerald M."/>
            <person name="Abouelleil A."/>
            <person name="Alvarado L."/>
            <person name="Berlin A.M."/>
            <person name="Chapman S.B."/>
            <person name="Dewar J."/>
            <person name="Goldberg J."/>
            <person name="Griggs A."/>
            <person name="Gujja S."/>
            <person name="Hansen M."/>
            <person name="Howarth C."/>
            <person name="Imamovic A."/>
            <person name="Larimer J."/>
            <person name="McCowan C."/>
            <person name="Murphy C."/>
            <person name="Pearson M."/>
            <person name="Priest M."/>
            <person name="Roberts A."/>
            <person name="Saif S."/>
            <person name="Shea T."/>
            <person name="Sykes S."/>
            <person name="Wortman J."/>
            <person name="Nusbaum C."/>
            <person name="Birren B."/>
        </authorList>
    </citation>
    <scope>NUCLEOTIDE SEQUENCE [LARGE SCALE GENOMIC DNA]</scope>
    <source>
        <strain evidence="1 2">CIP 110305</strain>
    </source>
</reference>
<organism evidence="1 2">
    <name type="scientific">Acinetobacter rudis CIP 110305</name>
    <dbReference type="NCBI Taxonomy" id="421052"/>
    <lineage>
        <taxon>Bacteria</taxon>
        <taxon>Pseudomonadati</taxon>
        <taxon>Pseudomonadota</taxon>
        <taxon>Gammaproteobacteria</taxon>
        <taxon>Moraxellales</taxon>
        <taxon>Moraxellaceae</taxon>
        <taxon>Acinetobacter</taxon>
    </lineage>
</organism>
<proteinExistence type="predicted"/>
<name>S3N3L5_9GAMM</name>
<comment type="caution">
    <text evidence="1">The sequence shown here is derived from an EMBL/GenBank/DDBJ whole genome shotgun (WGS) entry which is preliminary data.</text>
</comment>
<keyword evidence="2" id="KW-1185">Reference proteome</keyword>
<dbReference type="OrthoDB" id="9775333at2"/>
<dbReference type="AlphaFoldDB" id="S3N3L5"/>
<dbReference type="EMBL" id="ATGI01000020">
    <property type="protein sequence ID" value="EPF74372.1"/>
    <property type="molecule type" value="Genomic_DNA"/>
</dbReference>
<accession>S3N3L5</accession>